<comment type="similarity">
    <text evidence="1 6">Belongs to the aldehyde dehydrogenase family.</text>
</comment>
<evidence type="ECO:0000256" key="4">
    <source>
        <dbReference type="ARBA" id="ARBA00023027"/>
    </source>
</evidence>
<feature type="domain" description="Aldehyde dehydrogenase" evidence="7">
    <location>
        <begin position="40"/>
        <end position="493"/>
    </location>
</feature>
<dbReference type="InterPro" id="IPR016162">
    <property type="entry name" value="Ald_DH_N"/>
</dbReference>
<dbReference type="Gene3D" id="3.40.309.10">
    <property type="entry name" value="Aldehyde Dehydrogenase, Chain A, domain 2"/>
    <property type="match status" value="1"/>
</dbReference>
<evidence type="ECO:0000313" key="8">
    <source>
        <dbReference type="EMBL" id="SIR10687.1"/>
    </source>
</evidence>
<dbReference type="RefSeq" id="WP_076429220.1">
    <property type="nucleotide sequence ID" value="NZ_FTNO01000001.1"/>
</dbReference>
<sequence length="504" mass="54046">MTLAESARKTEQHRLSNLGITPDGGWNAMYIDGTWRAVGDRDTCPILDPTTRDAVGAVPAATTADVDDAYQHAVDAQREWAERTPEERAEVVATARRLLDDYADDLVRLFAIECGGVRFKAELETDLTRGTMEVAESLASDYETTEHDSVIPGKKNLVEQVPTGVIGVISPWNFPLYLSMRVVAPAIALGNSVVLKPSTETSITGGLALAKLFDEAGLPDGVLNVVTGTGSEVGTAVASHPTPSVISFTGSTEVGREVGAAAARQLSAPSLELGGNNVHIVTPEADLDRAVDGGVFGSFTHQGQECISINRHVVHESVYDEYVTRLASRAESLPMGDPMEDGIIVGPVMNEKQRDSMVALVDESVAQGAVVETGGSHDGWFVEPTVLSNVTNEMPIAVDEHFGPIAPVIPYETDEEAIEIANATEYGLSGSIHSTDIDHAMELANDINTGMVHINDQTLNDEPHIPFGGVNGSGIGRYNGEWIMDELTETRWISVQEDPRAYPY</sequence>
<dbReference type="InterPro" id="IPR015590">
    <property type="entry name" value="Aldehyde_DH_dom"/>
</dbReference>
<evidence type="ECO:0000256" key="3">
    <source>
        <dbReference type="ARBA" id="ARBA00023002"/>
    </source>
</evidence>
<dbReference type="InterPro" id="IPR016161">
    <property type="entry name" value="Ald_DH/histidinol_DH"/>
</dbReference>
<dbReference type="FunFam" id="3.40.605.10:FF:000007">
    <property type="entry name" value="NAD/NADP-dependent betaine aldehyde dehydrogenase"/>
    <property type="match status" value="1"/>
</dbReference>
<proteinExistence type="inferred from homology"/>
<dbReference type="GO" id="GO:0016620">
    <property type="term" value="F:oxidoreductase activity, acting on the aldehyde or oxo group of donors, NAD or NADP as acceptor"/>
    <property type="evidence" value="ECO:0007669"/>
    <property type="project" value="InterPro"/>
</dbReference>
<dbReference type="AlphaFoldDB" id="A0A1N6Y7X9"/>
<dbReference type="Pfam" id="PF00171">
    <property type="entry name" value="Aldedh"/>
    <property type="match status" value="1"/>
</dbReference>
<keyword evidence="3 6" id="KW-0560">Oxidoreductase</keyword>
<comment type="subunit">
    <text evidence="2">Homotetramer.</text>
</comment>
<gene>
    <name evidence="8" type="ORF">SAMN05421858_1445</name>
</gene>
<keyword evidence="4" id="KW-0520">NAD</keyword>
<evidence type="ECO:0000256" key="1">
    <source>
        <dbReference type="ARBA" id="ARBA00009986"/>
    </source>
</evidence>
<dbReference type="OrthoDB" id="6342at2157"/>
<name>A0A1N6Y7X9_9EURY</name>
<dbReference type="PANTHER" id="PTHR42986">
    <property type="entry name" value="BENZALDEHYDE DEHYDROGENASE YFMT"/>
    <property type="match status" value="1"/>
</dbReference>
<evidence type="ECO:0000256" key="2">
    <source>
        <dbReference type="ARBA" id="ARBA00011881"/>
    </source>
</evidence>
<reference evidence="9" key="1">
    <citation type="submission" date="2017-01" db="EMBL/GenBank/DDBJ databases">
        <authorList>
            <person name="Varghese N."/>
            <person name="Submissions S."/>
        </authorList>
    </citation>
    <scope>NUCLEOTIDE SEQUENCE [LARGE SCALE GENOMIC DNA]</scope>
    <source>
        <strain evidence="9">CGMCC 1.7737</strain>
    </source>
</reference>
<feature type="active site" evidence="5">
    <location>
        <position position="272"/>
    </location>
</feature>
<evidence type="ECO:0000256" key="5">
    <source>
        <dbReference type="PROSITE-ProRule" id="PRU10007"/>
    </source>
</evidence>
<organism evidence="8 9">
    <name type="scientific">Haladaptatus litoreus</name>
    <dbReference type="NCBI Taxonomy" id="553468"/>
    <lineage>
        <taxon>Archaea</taxon>
        <taxon>Methanobacteriati</taxon>
        <taxon>Methanobacteriota</taxon>
        <taxon>Stenosarchaea group</taxon>
        <taxon>Halobacteria</taxon>
        <taxon>Halobacteriales</taxon>
        <taxon>Haladaptataceae</taxon>
        <taxon>Haladaptatus</taxon>
    </lineage>
</organism>
<dbReference type="Proteomes" id="UP000186914">
    <property type="component" value="Unassembled WGS sequence"/>
</dbReference>
<dbReference type="InterPro" id="IPR029510">
    <property type="entry name" value="Ald_DH_CS_GLU"/>
</dbReference>
<dbReference type="InterPro" id="IPR016163">
    <property type="entry name" value="Ald_DH_C"/>
</dbReference>
<dbReference type="FunFam" id="3.40.309.10:FF:000009">
    <property type="entry name" value="Aldehyde dehydrogenase A"/>
    <property type="match status" value="1"/>
</dbReference>
<protein>
    <submittedName>
        <fullName evidence="8">Aldehyde dehydrogenase (NAD+)</fullName>
    </submittedName>
</protein>
<keyword evidence="9" id="KW-1185">Reference proteome</keyword>
<accession>A0A1N6Y7X9</accession>
<dbReference type="Gene3D" id="3.40.605.10">
    <property type="entry name" value="Aldehyde Dehydrogenase, Chain A, domain 1"/>
    <property type="match status" value="1"/>
</dbReference>
<dbReference type="PROSITE" id="PS00687">
    <property type="entry name" value="ALDEHYDE_DEHYDR_GLU"/>
    <property type="match status" value="1"/>
</dbReference>
<dbReference type="SUPFAM" id="SSF53720">
    <property type="entry name" value="ALDH-like"/>
    <property type="match status" value="1"/>
</dbReference>
<evidence type="ECO:0000313" key="9">
    <source>
        <dbReference type="Proteomes" id="UP000186914"/>
    </source>
</evidence>
<evidence type="ECO:0000259" key="7">
    <source>
        <dbReference type="Pfam" id="PF00171"/>
    </source>
</evidence>
<dbReference type="PANTHER" id="PTHR42986:SF1">
    <property type="entry name" value="BENZALDEHYDE DEHYDROGENASE YFMT"/>
    <property type="match status" value="1"/>
</dbReference>
<dbReference type="EMBL" id="FTNO01000001">
    <property type="protein sequence ID" value="SIR10687.1"/>
    <property type="molecule type" value="Genomic_DNA"/>
</dbReference>
<evidence type="ECO:0000256" key="6">
    <source>
        <dbReference type="RuleBase" id="RU003345"/>
    </source>
</evidence>